<evidence type="ECO:0000313" key="2">
    <source>
        <dbReference type="Proteomes" id="UP000885148"/>
    </source>
</evidence>
<organism evidence="1 2">
    <name type="scientific">Citrobacter freundii</name>
    <dbReference type="NCBI Taxonomy" id="546"/>
    <lineage>
        <taxon>Bacteria</taxon>
        <taxon>Pseudomonadati</taxon>
        <taxon>Pseudomonadota</taxon>
        <taxon>Gammaproteobacteria</taxon>
        <taxon>Enterobacterales</taxon>
        <taxon>Enterobacteriaceae</taxon>
        <taxon>Citrobacter</taxon>
        <taxon>Citrobacter freundii complex</taxon>
    </lineage>
</organism>
<proteinExistence type="predicted"/>
<gene>
    <name evidence="1" type="ORF">KV121_005344</name>
</gene>
<protein>
    <submittedName>
        <fullName evidence="1">Uncharacterized protein</fullName>
    </submittedName>
</protein>
<evidence type="ECO:0000313" key="1">
    <source>
        <dbReference type="EMBL" id="HBH7045172.1"/>
    </source>
</evidence>
<dbReference type="Proteomes" id="UP000885148">
    <property type="component" value="Unassembled WGS sequence"/>
</dbReference>
<reference evidence="1" key="2">
    <citation type="submission" date="2021-07" db="EMBL/GenBank/DDBJ databases">
        <authorList>
            <consortium name="NCBI Pathogen Detection Project"/>
        </authorList>
    </citation>
    <scope>NUCLEOTIDE SEQUENCE</scope>
    <source>
        <strain evidence="1">91871</strain>
    </source>
</reference>
<reference evidence="1" key="1">
    <citation type="journal article" date="2018" name="Genome Biol.">
        <title>SKESA: strategic k-mer extension for scrupulous assemblies.</title>
        <authorList>
            <person name="Souvorov A."/>
            <person name="Agarwala R."/>
            <person name="Lipman D.J."/>
        </authorList>
    </citation>
    <scope>NUCLEOTIDE SEQUENCE</scope>
    <source>
        <strain evidence="1">91871</strain>
    </source>
</reference>
<dbReference type="EMBL" id="DAESCB010000039">
    <property type="protein sequence ID" value="HBH7045172.1"/>
    <property type="molecule type" value="Genomic_DNA"/>
</dbReference>
<accession>A0A9P3ZBK7</accession>
<sequence length="123" mass="14675">MFLEDMDWDKSSVDYNNNVKSDVHEVRHWFDVECSPAKEILDLDGLRAGLMDEMFRMKKDHPRRYLTHAIYVLVFNGFIKNPLNLTFDDIENARWAIKKEEYGYPELPPNKEVMNIPQSYFNL</sequence>
<dbReference type="AlphaFoldDB" id="A0A9P3ZBK7"/>
<name>A0A9P3ZBK7_CITFR</name>
<comment type="caution">
    <text evidence="1">The sequence shown here is derived from an EMBL/GenBank/DDBJ whole genome shotgun (WGS) entry which is preliminary data.</text>
</comment>